<sequence>MKAIHKKMKLGNFFFWLAMIAIAVIVIVPVLFILFTSMKSKNEFFATSIFDLPKTWYIQNYIDAFTSGKMWMYIKNTILICVIKVPLGILVEAMAAYAITKLNLRHGNKLFIVFLVGMMVPIQVCLVPLSMMLNKIGLMNSYVSLIFVYIAFGIPFGILVLRGFMRGIPRELEEAARIDGASNFRIFTRIILPISKPAIATLIIMDFLSTWNEYVINSILITDQTMRTVPSGLMGFVGQYSTDYCLMTAGMMLSIIPVLIVYLIFQKHFVSGMAGAVKG</sequence>
<evidence type="ECO:0000313" key="9">
    <source>
        <dbReference type="EMBL" id="UWP61263.1"/>
    </source>
</evidence>
<dbReference type="Pfam" id="PF00528">
    <property type="entry name" value="BPD_transp_1"/>
    <property type="match status" value="1"/>
</dbReference>
<protein>
    <submittedName>
        <fullName evidence="9">Carbohydrate ABC transporter permease</fullName>
    </submittedName>
</protein>
<keyword evidence="3" id="KW-1003">Cell membrane</keyword>
<evidence type="ECO:0000313" key="10">
    <source>
        <dbReference type="Proteomes" id="UP001060164"/>
    </source>
</evidence>
<evidence type="ECO:0000256" key="2">
    <source>
        <dbReference type="ARBA" id="ARBA00022448"/>
    </source>
</evidence>
<feature type="transmembrane region" description="Helical" evidence="7">
    <location>
        <begin position="142"/>
        <end position="165"/>
    </location>
</feature>
<feature type="transmembrane region" description="Helical" evidence="7">
    <location>
        <begin position="77"/>
        <end position="98"/>
    </location>
</feature>
<evidence type="ECO:0000256" key="3">
    <source>
        <dbReference type="ARBA" id="ARBA00022475"/>
    </source>
</evidence>
<dbReference type="PANTHER" id="PTHR43744">
    <property type="entry name" value="ABC TRANSPORTER PERMEASE PROTEIN MG189-RELATED-RELATED"/>
    <property type="match status" value="1"/>
</dbReference>
<proteinExistence type="inferred from homology"/>
<evidence type="ECO:0000256" key="7">
    <source>
        <dbReference type="RuleBase" id="RU363032"/>
    </source>
</evidence>
<keyword evidence="5 7" id="KW-1133">Transmembrane helix</keyword>
<dbReference type="PROSITE" id="PS50928">
    <property type="entry name" value="ABC_TM1"/>
    <property type="match status" value="1"/>
</dbReference>
<feature type="transmembrane region" description="Helical" evidence="7">
    <location>
        <begin position="246"/>
        <end position="265"/>
    </location>
</feature>
<dbReference type="InterPro" id="IPR000515">
    <property type="entry name" value="MetI-like"/>
</dbReference>
<keyword evidence="2 7" id="KW-0813">Transport</keyword>
<dbReference type="SUPFAM" id="SSF161098">
    <property type="entry name" value="MetI-like"/>
    <property type="match status" value="1"/>
</dbReference>
<dbReference type="Proteomes" id="UP001060164">
    <property type="component" value="Chromosome"/>
</dbReference>
<dbReference type="RefSeq" id="WP_044983020.1">
    <property type="nucleotide sequence ID" value="NZ_CABLBR010000004.1"/>
</dbReference>
<reference evidence="9" key="1">
    <citation type="journal article" date="2022" name="Cell">
        <title>Design, construction, and in vivo augmentation of a complex gut microbiome.</title>
        <authorList>
            <person name="Cheng A.G."/>
            <person name="Ho P.Y."/>
            <person name="Aranda-Diaz A."/>
            <person name="Jain S."/>
            <person name="Yu F.B."/>
            <person name="Meng X."/>
            <person name="Wang M."/>
            <person name="Iakiviak M."/>
            <person name="Nagashima K."/>
            <person name="Zhao A."/>
            <person name="Murugkar P."/>
            <person name="Patil A."/>
            <person name="Atabakhsh K."/>
            <person name="Weakley A."/>
            <person name="Yan J."/>
            <person name="Brumbaugh A.R."/>
            <person name="Higginbottom S."/>
            <person name="Dimas A."/>
            <person name="Shiver A.L."/>
            <person name="Deutschbauer A."/>
            <person name="Neff N."/>
            <person name="Sonnenburg J.L."/>
            <person name="Huang K.C."/>
            <person name="Fischbach M.A."/>
        </authorList>
    </citation>
    <scope>NUCLEOTIDE SEQUENCE</scope>
    <source>
        <strain evidence="9">DSM 19829</strain>
    </source>
</reference>
<evidence type="ECO:0000256" key="5">
    <source>
        <dbReference type="ARBA" id="ARBA00022989"/>
    </source>
</evidence>
<evidence type="ECO:0000259" key="8">
    <source>
        <dbReference type="PROSITE" id="PS50928"/>
    </source>
</evidence>
<evidence type="ECO:0000256" key="4">
    <source>
        <dbReference type="ARBA" id="ARBA00022692"/>
    </source>
</evidence>
<evidence type="ECO:0000256" key="1">
    <source>
        <dbReference type="ARBA" id="ARBA00004651"/>
    </source>
</evidence>
<keyword evidence="6 7" id="KW-0472">Membrane</keyword>
<keyword evidence="4 7" id="KW-0812">Transmembrane</keyword>
<gene>
    <name evidence="9" type="ORF">NQ502_09640</name>
</gene>
<dbReference type="PANTHER" id="PTHR43744:SF12">
    <property type="entry name" value="ABC TRANSPORTER PERMEASE PROTEIN MG189-RELATED"/>
    <property type="match status" value="1"/>
</dbReference>
<name>A0ABY5VQD9_9FIRM</name>
<feature type="transmembrane region" description="Helical" evidence="7">
    <location>
        <begin position="186"/>
        <end position="205"/>
    </location>
</feature>
<evidence type="ECO:0000256" key="6">
    <source>
        <dbReference type="ARBA" id="ARBA00023136"/>
    </source>
</evidence>
<keyword evidence="10" id="KW-1185">Reference proteome</keyword>
<comment type="subcellular location">
    <subcellularLocation>
        <location evidence="1 7">Cell membrane</location>
        <topology evidence="1 7">Multi-pass membrane protein</topology>
    </subcellularLocation>
</comment>
<accession>A0ABY5VQD9</accession>
<dbReference type="Gene3D" id="1.10.3720.10">
    <property type="entry name" value="MetI-like"/>
    <property type="match status" value="1"/>
</dbReference>
<comment type="similarity">
    <text evidence="7">Belongs to the binding-protein-dependent transport system permease family.</text>
</comment>
<organism evidence="9 10">
    <name type="scientific">Ruminococcus gauvreauii</name>
    <dbReference type="NCBI Taxonomy" id="438033"/>
    <lineage>
        <taxon>Bacteria</taxon>
        <taxon>Bacillati</taxon>
        <taxon>Bacillota</taxon>
        <taxon>Clostridia</taxon>
        <taxon>Eubacteriales</taxon>
        <taxon>Oscillospiraceae</taxon>
        <taxon>Ruminococcus</taxon>
    </lineage>
</organism>
<feature type="transmembrane region" description="Helical" evidence="7">
    <location>
        <begin position="12"/>
        <end position="35"/>
    </location>
</feature>
<dbReference type="InterPro" id="IPR035906">
    <property type="entry name" value="MetI-like_sf"/>
</dbReference>
<feature type="transmembrane region" description="Helical" evidence="7">
    <location>
        <begin position="110"/>
        <end position="130"/>
    </location>
</feature>
<dbReference type="EMBL" id="CP102290">
    <property type="protein sequence ID" value="UWP61263.1"/>
    <property type="molecule type" value="Genomic_DNA"/>
</dbReference>
<dbReference type="CDD" id="cd06261">
    <property type="entry name" value="TM_PBP2"/>
    <property type="match status" value="1"/>
</dbReference>
<feature type="domain" description="ABC transmembrane type-1" evidence="8">
    <location>
        <begin position="74"/>
        <end position="265"/>
    </location>
</feature>